<proteinExistence type="predicted"/>
<dbReference type="Proteomes" id="UP000040453">
    <property type="component" value="Unassembled WGS sequence"/>
</dbReference>
<evidence type="ECO:0000313" key="1">
    <source>
        <dbReference type="EMBL" id="CEI81684.1"/>
    </source>
</evidence>
<sequence length="216" mass="25187">MSIIDKLKLHKYNSMAVINQPNDYGVFTESNQALQQEHDAIFIFVETLDEMITYTNQILEQQLLLPKGYLFFAYPKKGNKRYTTSIHRDEIFPAMKVDEEGYVSGSDLKFARMVSMDDVFTVIGLKREKQKEKKSASSSQRVADYAENVKDIEALLAAFPEVLSFYQSLTPGYQKDWARYLFSAKQQKTRDKRKQQMLDILSQGYKSIDLYRQQKK</sequence>
<dbReference type="AlphaFoldDB" id="A0A0A1MPK1"/>
<reference evidence="1 2" key="1">
    <citation type="submission" date="2014-11" db="EMBL/GenBank/DDBJ databases">
        <authorList>
            <person name="Urmite Genomes Urmite Genomes"/>
        </authorList>
    </citation>
    <scope>NUCLEOTIDE SEQUENCE [LARGE SCALE GENOMIC DNA]</scope>
    <source>
        <strain evidence="1 2">Oc5</strain>
    </source>
</reference>
<keyword evidence="2" id="KW-1185">Reference proteome</keyword>
<dbReference type="EMBL" id="CDGG01000001">
    <property type="protein sequence ID" value="CEI81684.1"/>
    <property type="molecule type" value="Genomic_DNA"/>
</dbReference>
<evidence type="ECO:0000313" key="2">
    <source>
        <dbReference type="Proteomes" id="UP000040453"/>
    </source>
</evidence>
<protein>
    <recommendedName>
        <fullName evidence="3">Bacteriocin-protection, YdeI or OmpD-Associated</fullName>
    </recommendedName>
</protein>
<dbReference type="OrthoDB" id="2452521at2"/>
<organism evidence="1 2">
    <name type="scientific">Oceanobacillus oncorhynchi</name>
    <dbReference type="NCBI Taxonomy" id="545501"/>
    <lineage>
        <taxon>Bacteria</taxon>
        <taxon>Bacillati</taxon>
        <taxon>Bacillota</taxon>
        <taxon>Bacilli</taxon>
        <taxon>Bacillales</taxon>
        <taxon>Bacillaceae</taxon>
        <taxon>Oceanobacillus</taxon>
    </lineage>
</organism>
<dbReference type="STRING" id="545501.BN997_01519"/>
<dbReference type="Pfam" id="PF13376">
    <property type="entry name" value="OmdA"/>
    <property type="match status" value="1"/>
</dbReference>
<gene>
    <name evidence="1" type="ORF">BN997_01519</name>
</gene>
<name>A0A0A1MPK1_9BACI</name>
<evidence type="ECO:0008006" key="3">
    <source>
        <dbReference type="Google" id="ProtNLM"/>
    </source>
</evidence>
<accession>A0A0A1MPK1</accession>
<dbReference type="RefSeq" id="WP_042530983.1">
    <property type="nucleotide sequence ID" value="NZ_CAXOIH010000028.1"/>
</dbReference>